<keyword evidence="1" id="KW-0489">Methyltransferase</keyword>
<organism evidence="1 2">
    <name type="scientific">Chloracidobacterium validum</name>
    <dbReference type="NCBI Taxonomy" id="2821543"/>
    <lineage>
        <taxon>Bacteria</taxon>
        <taxon>Pseudomonadati</taxon>
        <taxon>Acidobacteriota</taxon>
        <taxon>Terriglobia</taxon>
        <taxon>Terriglobales</taxon>
        <taxon>Acidobacteriaceae</taxon>
        <taxon>Chloracidobacterium</taxon>
    </lineage>
</organism>
<gene>
    <name evidence="1" type="ORF">J8C06_04255</name>
</gene>
<dbReference type="CDD" id="cd02440">
    <property type="entry name" value="AdoMet_MTases"/>
    <property type="match status" value="1"/>
</dbReference>
<sequence>MGSRQLTSPVVPGAPARCVEALDTSRLIESYQRDYGVDVADYFHGLPQVDIYACSVTGYRFYYPFTLAGREDLYAQLAQFPWYYTDRPEHALAERHIRQSDRVLEIGCGRGFFLKRLAARQVAAVGLDLNRAAVAQCRADGLDVRLETVEAHVNAHAHSYDVVCAFHVLEHITNVHNFLSSTLTLLKPGGCLVIAVPNSDPYAYKFDLYFALNAPPHHMGLWNRQSLKALANVFPMTLRNTYTIPMEIGEYNRYLTFSLVNNSIFFRKRDWLLWNFYQSQQRQNSKQWLTKALAWFMTSLAIPRNLLVVFRFKQ</sequence>
<dbReference type="GO" id="GO:0008168">
    <property type="term" value="F:methyltransferase activity"/>
    <property type="evidence" value="ECO:0007669"/>
    <property type="project" value="UniProtKB-KW"/>
</dbReference>
<dbReference type="SUPFAM" id="SSF53335">
    <property type="entry name" value="S-adenosyl-L-methionine-dependent methyltransferases"/>
    <property type="match status" value="1"/>
</dbReference>
<dbReference type="RefSeq" id="WP_211429546.1">
    <property type="nucleotide sequence ID" value="NZ_CP072648.1"/>
</dbReference>
<dbReference type="Gene3D" id="3.40.50.150">
    <property type="entry name" value="Vaccinia Virus protein VP39"/>
    <property type="match status" value="1"/>
</dbReference>
<name>A0ABX8B9P3_9BACT</name>
<dbReference type="Proteomes" id="UP000676506">
    <property type="component" value="Chromosome 1"/>
</dbReference>
<dbReference type="EMBL" id="CP072648">
    <property type="protein sequence ID" value="QUW03656.1"/>
    <property type="molecule type" value="Genomic_DNA"/>
</dbReference>
<keyword evidence="2" id="KW-1185">Reference proteome</keyword>
<evidence type="ECO:0000313" key="2">
    <source>
        <dbReference type="Proteomes" id="UP000676506"/>
    </source>
</evidence>
<keyword evidence="1" id="KW-0808">Transferase</keyword>
<proteinExistence type="predicted"/>
<dbReference type="InterPro" id="IPR029063">
    <property type="entry name" value="SAM-dependent_MTases_sf"/>
</dbReference>
<dbReference type="GO" id="GO:0032259">
    <property type="term" value="P:methylation"/>
    <property type="evidence" value="ECO:0007669"/>
    <property type="project" value="UniProtKB-KW"/>
</dbReference>
<dbReference type="PANTHER" id="PTHR43861:SF6">
    <property type="entry name" value="METHYLTRANSFERASE TYPE 11"/>
    <property type="match status" value="1"/>
</dbReference>
<protein>
    <submittedName>
        <fullName evidence="1">Methyltransferase domain-containing protein</fullName>
    </submittedName>
</protein>
<reference evidence="1 2" key="1">
    <citation type="submission" date="2021-03" db="EMBL/GenBank/DDBJ databases">
        <title>Genomic and phenotypic characterization of Chloracidobacterium isolates provides evidence for multiple species.</title>
        <authorList>
            <person name="Saini M.K."/>
            <person name="Costas A.M.G."/>
            <person name="Tank M."/>
            <person name="Bryant D.A."/>
        </authorList>
    </citation>
    <scope>NUCLEOTIDE SEQUENCE [LARGE SCALE GENOMIC DNA]</scope>
    <source>
        <strain evidence="1 2">BV2-C</strain>
    </source>
</reference>
<dbReference type="Pfam" id="PF13489">
    <property type="entry name" value="Methyltransf_23"/>
    <property type="match status" value="1"/>
</dbReference>
<evidence type="ECO:0000313" key="1">
    <source>
        <dbReference type="EMBL" id="QUW03656.1"/>
    </source>
</evidence>
<dbReference type="PANTHER" id="PTHR43861">
    <property type="entry name" value="TRANS-ACONITATE 2-METHYLTRANSFERASE-RELATED"/>
    <property type="match status" value="1"/>
</dbReference>
<accession>A0ABX8B9P3</accession>